<dbReference type="OrthoDB" id="1752241at2"/>
<evidence type="ECO:0000313" key="2">
    <source>
        <dbReference type="Proteomes" id="UP000031189"/>
    </source>
</evidence>
<protein>
    <submittedName>
        <fullName evidence="1">Uncharacterized protein</fullName>
    </submittedName>
</protein>
<organism evidence="1 2">
    <name type="scientific">Terrisporobacter othiniensis</name>
    <dbReference type="NCBI Taxonomy" id="1577792"/>
    <lineage>
        <taxon>Bacteria</taxon>
        <taxon>Bacillati</taxon>
        <taxon>Bacillota</taxon>
        <taxon>Clostridia</taxon>
        <taxon>Peptostreptococcales</taxon>
        <taxon>Peptostreptococcaceae</taxon>
        <taxon>Terrisporobacter</taxon>
    </lineage>
</organism>
<sequence>MKIKLSKIILIVSVVGTILVGICLANIYKTDIVVNDVYGDRKELGDMNILLQKTGGVFETDAILVNKNGESINKFAKQGSQLLNLTKENIDNRYLFQFEHDGNLLFEDEITVGMANVSPSTIIDNKEKMAANIEIKDKKSGKIESYEIEAGESINTNKNYRYDSLPVKKEGDILYVVVMYSYYNYPSGEEYVDDSKLLSKYCESTNLSLYKLNLVNKTSKCVISKDYEDGNLNLKKSAFSNENKSYFVVDKKDDKSDTYETNLLEFDIKTKEINFINLGTKDDYITRACTIENDEILLISMSTVDGYISDITEDVKGILVDLKNRNLKNTYKLDMKYGEQPVYTNRLRTYNGKIYAVSAGYIDTDKYGQTYSSPYTFYVFDENNGEKLYEGNIEINSNYRVNMGIVTNDEIE</sequence>
<name>A0A0B3VY14_9FIRM</name>
<accession>A0A0B3VY14</accession>
<dbReference type="RefSeq" id="WP_039679198.1">
    <property type="nucleotide sequence ID" value="NZ_JWHR01000068.1"/>
</dbReference>
<proteinExistence type="predicted"/>
<comment type="caution">
    <text evidence="1">The sequence shown here is derived from an EMBL/GenBank/DDBJ whole genome shotgun (WGS) entry which is preliminary data.</text>
</comment>
<evidence type="ECO:0000313" key="1">
    <source>
        <dbReference type="EMBL" id="KHS57579.1"/>
    </source>
</evidence>
<dbReference type="Proteomes" id="UP000031189">
    <property type="component" value="Unassembled WGS sequence"/>
</dbReference>
<keyword evidence="2" id="KW-1185">Reference proteome</keyword>
<dbReference type="EMBL" id="JWHR01000068">
    <property type="protein sequence ID" value="KHS57579.1"/>
    <property type="molecule type" value="Genomic_DNA"/>
</dbReference>
<dbReference type="AlphaFoldDB" id="A0A0B3VY14"/>
<dbReference type="STRING" id="1577792.QX51_07030"/>
<gene>
    <name evidence="1" type="ORF">QX51_07030</name>
</gene>
<reference evidence="1 2" key="1">
    <citation type="submission" date="2014-12" db="EMBL/GenBank/DDBJ databases">
        <title>Draft genome sequence of Terrisporobacter sp. 08-306576, isolated from the blood culture of a bacteremia patient.</title>
        <authorList>
            <person name="Lund L.C."/>
            <person name="Sydenham T.V."/>
            <person name="Hogh S.V."/>
            <person name="Skov M.N."/>
            <person name="Kemp M."/>
            <person name="Justesen U.S."/>
        </authorList>
    </citation>
    <scope>NUCLEOTIDE SEQUENCE [LARGE SCALE GENOMIC DNA]</scope>
    <source>
        <strain evidence="1 2">08-306576</strain>
    </source>
</reference>